<dbReference type="EMBL" id="JXJN01015357">
    <property type="status" value="NOT_ANNOTATED_CDS"/>
    <property type="molecule type" value="Genomic_DNA"/>
</dbReference>
<dbReference type="Proteomes" id="UP000092460">
    <property type="component" value="Unassembled WGS sequence"/>
</dbReference>
<accession>A0A1B0BJB7</accession>
<sequence>MPFVQRVVQPVHIAQACNFISASGNKTTKFNCIADKCQHKHYANKKQPLNELHHVKDSSVNTRERSTRESIALTAETVSYRVNVKSGAHLEVQANDARTPVTQVIVHANGVETQRISPLDIDITDNSSNAIINNSCSSSCYLNASDATKHNVYSSLFPTPQIPIKKLKEHVEFLSSATSPIRSQHTSFSPSATKDCVSGIGAMSKSRSAAVIVAGHEFDSISNITLSNALRQLASLVLIASDIFADLHKELRIVGERARVVQNKIITVERNVSDYDPKTVTVLPLMLRRSKKLAHTMLTSNKTVKSIDVIVFTQIKRQMIHSDGFIFTASLFSVGAPLLGFKAKCVATAFNTGKEKERVRKASLRLVIISTKSFSILEINARVTANATYIFSTLALADEELDLLSSCTYMHM</sequence>
<dbReference type="STRING" id="67801.A0A1B0BJB7"/>
<proteinExistence type="predicted"/>
<organism evidence="1 2">
    <name type="scientific">Glossina palpalis gambiensis</name>
    <dbReference type="NCBI Taxonomy" id="67801"/>
    <lineage>
        <taxon>Eukaryota</taxon>
        <taxon>Metazoa</taxon>
        <taxon>Ecdysozoa</taxon>
        <taxon>Arthropoda</taxon>
        <taxon>Hexapoda</taxon>
        <taxon>Insecta</taxon>
        <taxon>Pterygota</taxon>
        <taxon>Neoptera</taxon>
        <taxon>Endopterygota</taxon>
        <taxon>Diptera</taxon>
        <taxon>Brachycera</taxon>
        <taxon>Muscomorpha</taxon>
        <taxon>Hippoboscoidea</taxon>
        <taxon>Glossinidae</taxon>
        <taxon>Glossina</taxon>
    </lineage>
</organism>
<dbReference type="AlphaFoldDB" id="A0A1B0BJB7"/>
<reference evidence="1" key="2">
    <citation type="submission" date="2020-05" db="UniProtKB">
        <authorList>
            <consortium name="EnsemblMetazoa"/>
        </authorList>
    </citation>
    <scope>IDENTIFICATION</scope>
    <source>
        <strain evidence="1">IAEA</strain>
    </source>
</reference>
<keyword evidence="2" id="KW-1185">Reference proteome</keyword>
<dbReference type="VEuPathDB" id="VectorBase:GPPI031984"/>
<dbReference type="PROSITE" id="PS51257">
    <property type="entry name" value="PROKAR_LIPOPROTEIN"/>
    <property type="match status" value="1"/>
</dbReference>
<reference evidence="2" key="1">
    <citation type="submission" date="2015-01" db="EMBL/GenBank/DDBJ databases">
        <authorList>
            <person name="Aksoy S."/>
            <person name="Warren W."/>
            <person name="Wilson R.K."/>
        </authorList>
    </citation>
    <scope>NUCLEOTIDE SEQUENCE [LARGE SCALE GENOMIC DNA]</scope>
    <source>
        <strain evidence="2">IAEA</strain>
    </source>
</reference>
<name>A0A1B0BJB7_9MUSC</name>
<dbReference type="EMBL" id="JXJN01015356">
    <property type="status" value="NOT_ANNOTATED_CDS"/>
    <property type="molecule type" value="Genomic_DNA"/>
</dbReference>
<dbReference type="Gene3D" id="1.20.5.340">
    <property type="match status" value="1"/>
</dbReference>
<dbReference type="EnsemblMetazoa" id="GPPI031984-RA">
    <property type="protein sequence ID" value="GPPI031984-PA"/>
    <property type="gene ID" value="GPPI031984"/>
</dbReference>
<evidence type="ECO:0000313" key="1">
    <source>
        <dbReference type="EnsemblMetazoa" id="GPPI031984-PA"/>
    </source>
</evidence>
<evidence type="ECO:0000313" key="2">
    <source>
        <dbReference type="Proteomes" id="UP000092460"/>
    </source>
</evidence>
<protein>
    <submittedName>
        <fullName evidence="1">Uncharacterized protein</fullName>
    </submittedName>
</protein>